<evidence type="ECO:0000256" key="2">
    <source>
        <dbReference type="ARBA" id="ARBA00005745"/>
    </source>
</evidence>
<dbReference type="RefSeq" id="WP_109763490.1">
    <property type="nucleotide sequence ID" value="NZ_QGGU01000006.1"/>
</dbReference>
<reference evidence="9 10" key="1">
    <citation type="submission" date="2018-05" db="EMBL/GenBank/DDBJ databases">
        <title>Genomic Encyclopedia of Type Strains, Phase IV (KMG-IV): sequencing the most valuable type-strain genomes for metagenomic binning, comparative biology and taxonomic classification.</title>
        <authorList>
            <person name="Goeker M."/>
        </authorList>
    </citation>
    <scope>NUCLEOTIDE SEQUENCE [LARGE SCALE GENOMIC DNA]</scope>
    <source>
        <strain evidence="9 10">DSM 25350</strain>
    </source>
</reference>
<proteinExistence type="inferred from homology"/>
<dbReference type="PANTHER" id="PTHR30012:SF0">
    <property type="entry name" value="TYPE II SECRETION SYSTEM PROTEIN F-RELATED"/>
    <property type="match status" value="1"/>
</dbReference>
<evidence type="ECO:0000256" key="1">
    <source>
        <dbReference type="ARBA" id="ARBA00004651"/>
    </source>
</evidence>
<keyword evidence="10" id="KW-1185">Reference proteome</keyword>
<dbReference type="InterPro" id="IPR042094">
    <property type="entry name" value="T2SS_GspF_sf"/>
</dbReference>
<dbReference type="InterPro" id="IPR018076">
    <property type="entry name" value="T2SS_GspF_dom"/>
</dbReference>
<dbReference type="OrthoDB" id="9842172at2"/>
<feature type="domain" description="Type II secretion system protein GspF" evidence="8">
    <location>
        <begin position="191"/>
        <end position="295"/>
    </location>
</feature>
<dbReference type="Pfam" id="PF00482">
    <property type="entry name" value="T2SSF"/>
    <property type="match status" value="2"/>
</dbReference>
<evidence type="ECO:0000313" key="9">
    <source>
        <dbReference type="EMBL" id="PWK50826.1"/>
    </source>
</evidence>
<dbReference type="GO" id="GO:0005886">
    <property type="term" value="C:plasma membrane"/>
    <property type="evidence" value="ECO:0007669"/>
    <property type="project" value="UniProtKB-SubCell"/>
</dbReference>
<keyword evidence="6 7" id="KW-0472">Membrane</keyword>
<dbReference type="InterPro" id="IPR003004">
    <property type="entry name" value="GspF/PilC"/>
</dbReference>
<dbReference type="EMBL" id="QGGU01000006">
    <property type="protein sequence ID" value="PWK50826.1"/>
    <property type="molecule type" value="Genomic_DNA"/>
</dbReference>
<accession>A0A316FSY9</accession>
<keyword evidence="4 7" id="KW-0812">Transmembrane</keyword>
<dbReference type="AlphaFoldDB" id="A0A316FSY9"/>
<feature type="domain" description="Type II secretion system protein GspF" evidence="8">
    <location>
        <begin position="9"/>
        <end position="122"/>
    </location>
</feature>
<evidence type="ECO:0000256" key="6">
    <source>
        <dbReference type="ARBA" id="ARBA00023136"/>
    </source>
</evidence>
<evidence type="ECO:0000256" key="7">
    <source>
        <dbReference type="SAM" id="Phobius"/>
    </source>
</evidence>
<keyword evidence="5 7" id="KW-1133">Transmembrane helix</keyword>
<evidence type="ECO:0000313" key="10">
    <source>
        <dbReference type="Proteomes" id="UP000245790"/>
    </source>
</evidence>
<evidence type="ECO:0000256" key="3">
    <source>
        <dbReference type="ARBA" id="ARBA00022475"/>
    </source>
</evidence>
<evidence type="ECO:0000259" key="8">
    <source>
        <dbReference type="Pfam" id="PF00482"/>
    </source>
</evidence>
<name>A0A316FSY9_9GAMM</name>
<feature type="transmembrane region" description="Helical" evidence="7">
    <location>
        <begin position="102"/>
        <end position="122"/>
    </location>
</feature>
<gene>
    <name evidence="9" type="ORF">C8D97_106113</name>
</gene>
<evidence type="ECO:0000256" key="4">
    <source>
        <dbReference type="ARBA" id="ARBA00022692"/>
    </source>
</evidence>
<organism evidence="9 10">
    <name type="scientific">Pleionea mediterranea</name>
    <dbReference type="NCBI Taxonomy" id="523701"/>
    <lineage>
        <taxon>Bacteria</taxon>
        <taxon>Pseudomonadati</taxon>
        <taxon>Pseudomonadota</taxon>
        <taxon>Gammaproteobacteria</taxon>
        <taxon>Oceanospirillales</taxon>
        <taxon>Pleioneaceae</taxon>
        <taxon>Pleionea</taxon>
    </lineage>
</organism>
<feature type="transmembrane region" description="Helical" evidence="7">
    <location>
        <begin position="278"/>
        <end position="299"/>
    </location>
</feature>
<sequence>MKPSKDANFLRELATLVEAGLPPATAMQKLKSHGRNWIKVEAELNKGSKLGRSLYKYGFISRYEQEVVSIAEDAGRLPDGLRTIAESSEKRAARIRHLKSKLFYPFSILMVAIGVNTLVLLIGQSGRSTLDILINAALQFIVAFFITRQLLKQLDKDACTLLSQAWSMRSQTWYQLLTETTVFGVLYWQQQSGISFQEGFKRTARLIDHKAFKKQLSLLSNKCAQGHSVSDSLNQSELPVTDQFKQILLTAEQSGNWSIALSRQLSLSEEELHRTVDVLFAWLPRIFYLFVVIIAANVIL</sequence>
<dbReference type="PANTHER" id="PTHR30012">
    <property type="entry name" value="GENERAL SECRETION PATHWAY PROTEIN"/>
    <property type="match status" value="1"/>
</dbReference>
<comment type="similarity">
    <text evidence="2">Belongs to the GSP F family.</text>
</comment>
<evidence type="ECO:0000256" key="5">
    <source>
        <dbReference type="ARBA" id="ARBA00022989"/>
    </source>
</evidence>
<feature type="transmembrane region" description="Helical" evidence="7">
    <location>
        <begin position="128"/>
        <end position="146"/>
    </location>
</feature>
<comment type="caution">
    <text evidence="9">The sequence shown here is derived from an EMBL/GenBank/DDBJ whole genome shotgun (WGS) entry which is preliminary data.</text>
</comment>
<keyword evidence="3" id="KW-1003">Cell membrane</keyword>
<protein>
    <submittedName>
        <fullName evidence="9">Type II secretory pathway component PulF</fullName>
    </submittedName>
</protein>
<comment type="subcellular location">
    <subcellularLocation>
        <location evidence="1">Cell membrane</location>
        <topology evidence="1">Multi-pass membrane protein</topology>
    </subcellularLocation>
</comment>
<dbReference type="Gene3D" id="1.20.81.30">
    <property type="entry name" value="Type II secretion system (T2SS), domain F"/>
    <property type="match status" value="2"/>
</dbReference>
<dbReference type="Proteomes" id="UP000245790">
    <property type="component" value="Unassembled WGS sequence"/>
</dbReference>